<reference evidence="2" key="1">
    <citation type="submission" date="2023-07" db="EMBL/GenBank/DDBJ databases">
        <authorList>
            <consortium name="AG Swart"/>
            <person name="Singh M."/>
            <person name="Singh A."/>
            <person name="Seah K."/>
            <person name="Emmerich C."/>
        </authorList>
    </citation>
    <scope>NUCLEOTIDE SEQUENCE</scope>
    <source>
        <strain evidence="2">DP1</strain>
    </source>
</reference>
<accession>A0AAD1Y046</accession>
<organism evidence="2 3">
    <name type="scientific">Euplotes crassus</name>
    <dbReference type="NCBI Taxonomy" id="5936"/>
    <lineage>
        <taxon>Eukaryota</taxon>
        <taxon>Sar</taxon>
        <taxon>Alveolata</taxon>
        <taxon>Ciliophora</taxon>
        <taxon>Intramacronucleata</taxon>
        <taxon>Spirotrichea</taxon>
        <taxon>Hypotrichia</taxon>
        <taxon>Euplotida</taxon>
        <taxon>Euplotidae</taxon>
        <taxon>Moneuplotes</taxon>
    </lineage>
</organism>
<protein>
    <submittedName>
        <fullName evidence="2">Uncharacterized protein</fullName>
    </submittedName>
</protein>
<name>A0AAD1Y046_EUPCR</name>
<feature type="region of interest" description="Disordered" evidence="1">
    <location>
        <begin position="216"/>
        <end position="254"/>
    </location>
</feature>
<dbReference type="AlphaFoldDB" id="A0AAD1Y046"/>
<gene>
    <name evidence="2" type="ORF">ECRASSUSDP1_LOCUS23790</name>
</gene>
<keyword evidence="3" id="KW-1185">Reference proteome</keyword>
<evidence type="ECO:0000313" key="3">
    <source>
        <dbReference type="Proteomes" id="UP001295684"/>
    </source>
</evidence>
<dbReference type="EMBL" id="CAMPGE010024487">
    <property type="protein sequence ID" value="CAI2382320.1"/>
    <property type="molecule type" value="Genomic_DNA"/>
</dbReference>
<evidence type="ECO:0000313" key="2">
    <source>
        <dbReference type="EMBL" id="CAI2382320.1"/>
    </source>
</evidence>
<feature type="region of interest" description="Disordered" evidence="1">
    <location>
        <begin position="1"/>
        <end position="59"/>
    </location>
</feature>
<proteinExistence type="predicted"/>
<dbReference type="Proteomes" id="UP001295684">
    <property type="component" value="Unassembled WGS sequence"/>
</dbReference>
<sequence>MSGQRPPGIPMNGRFPPPERMEMGHQPMMPRHMNHPRFPGDEPMMGDGPRPQMFPQPMNNPDRRMGYPGPTDNFHPPMPPDRRFERPGFDPGMRTERMFPHMGENQGPAMPLRNPNGGIPPNMNQLNGASNAKKFLIRLKNEILPPRHPSSIVAIPQNRESKVKQTVDFLKILSHVEVLEKTAKDDILSEEEHEATSKQTKPVNDMQKLLLDDDDDDVEEESHKVNQAQAEDDMSEDSSAHESEANEDDEGVNFRSNDKALIIDNDEISAMRIQAARMRKRKHKKIEKYTVDPEWLEKMRNKRAKTGEADGQEVQHTPDPEIKANLDKLELESLIDANSEDIKSSLLIDYLNHICGLCGSLKIKMYVLLIRLIHKTTADNFPDEDSPADIQVSRLEEELIRFILQKDRATFFDVMKFWIHYEHDKKVVQNCPKFDILFPYILNVIVESKLFMRSNSWISFIMTLPAYPWFVFEHVYQVALNTIHRDVAAIKVCSKIVLSGCYKVSIKKECVKILLKAAINSGMTHMKNQAIEALLKAHSAGIFIFGKGDMMRNFFHESLDNLFIKQISEPSRTKSDCQKSLLVLIYRIIADDNKCESADHDTQELIDKCKLFYFDLIFKYYNTFEEETKNWLIKIMFYKIIQIPKFKEGSSKPFMGPPTKEDFKLGLKHPINIEENPMLELVKFGLRNAGQEEHESILQFVDILKSKARLTLDISHEILRASIFNTGYLDVIEKTFETTLKIPNIQKFINKIPNEGTESEKLSILISALLENSKTTGDSRPSPGKRNTHKMITDLLLKAPKSYIKLMKSVINYIEVEILVEVLHEIIDEASEDNIDAVMKKHIGAMRSILLALTLPHNDPTSVSQSMLEVVYKFTHKKAWKDNLTWKGILLVFKKCKEDFDINKVFEHLPEDNLKDIYRELDISEEALAAKRAEA</sequence>
<evidence type="ECO:0000256" key="1">
    <source>
        <dbReference type="SAM" id="MobiDB-lite"/>
    </source>
</evidence>
<comment type="caution">
    <text evidence="2">The sequence shown here is derived from an EMBL/GenBank/DDBJ whole genome shotgun (WGS) entry which is preliminary data.</text>
</comment>